<dbReference type="Proteomes" id="UP000694393">
    <property type="component" value="Unplaced"/>
</dbReference>
<keyword evidence="14" id="KW-1185">Reference proteome</keyword>
<proteinExistence type="predicted"/>
<evidence type="ECO:0000313" key="14">
    <source>
        <dbReference type="Proteomes" id="UP000694393"/>
    </source>
</evidence>
<evidence type="ECO:0000256" key="2">
    <source>
        <dbReference type="ARBA" id="ARBA00022475"/>
    </source>
</evidence>
<feature type="compositionally biased region" description="Polar residues" evidence="9">
    <location>
        <begin position="639"/>
        <end position="657"/>
    </location>
</feature>
<keyword evidence="3 10" id="KW-0812">Transmembrane</keyword>
<evidence type="ECO:0000259" key="12">
    <source>
        <dbReference type="Pfam" id="PF26060"/>
    </source>
</evidence>
<dbReference type="Pfam" id="PF26060">
    <property type="entry name" value="TGFBR3_N"/>
    <property type="match status" value="2"/>
</dbReference>
<evidence type="ECO:0000256" key="5">
    <source>
        <dbReference type="ARBA" id="ARBA00022989"/>
    </source>
</evidence>
<keyword evidence="4 11" id="KW-0732">Signal</keyword>
<dbReference type="PANTHER" id="PTHR14002:SF1">
    <property type="entry name" value="ENDOGLIN"/>
    <property type="match status" value="1"/>
</dbReference>
<protein>
    <submittedName>
        <fullName evidence="13">Endoglin</fullName>
    </submittedName>
</protein>
<feature type="signal peptide" evidence="11">
    <location>
        <begin position="1"/>
        <end position="19"/>
    </location>
</feature>
<evidence type="ECO:0000256" key="9">
    <source>
        <dbReference type="SAM" id="MobiDB-lite"/>
    </source>
</evidence>
<feature type="domain" description="TGFBR3/Endoglin-like N-terminal" evidence="12">
    <location>
        <begin position="206"/>
        <end position="334"/>
    </location>
</feature>
<feature type="domain" description="TGFBR3/Endoglin-like N-terminal" evidence="12">
    <location>
        <begin position="42"/>
        <end position="197"/>
    </location>
</feature>
<comment type="subcellular location">
    <subcellularLocation>
        <location evidence="1">Cell membrane</location>
        <topology evidence="1">Single-pass type I membrane protein</topology>
    </subcellularLocation>
</comment>
<evidence type="ECO:0000256" key="7">
    <source>
        <dbReference type="ARBA" id="ARBA00023157"/>
    </source>
</evidence>
<dbReference type="AlphaFoldDB" id="A0A8C8RPL6"/>
<organism evidence="13 14">
    <name type="scientific">Pelusios castaneus</name>
    <name type="common">West African mud turtle</name>
    <dbReference type="NCBI Taxonomy" id="367368"/>
    <lineage>
        <taxon>Eukaryota</taxon>
        <taxon>Metazoa</taxon>
        <taxon>Chordata</taxon>
        <taxon>Craniata</taxon>
        <taxon>Vertebrata</taxon>
        <taxon>Euteleostomi</taxon>
        <taxon>Archelosauria</taxon>
        <taxon>Testudinata</taxon>
        <taxon>Testudines</taxon>
        <taxon>Pleurodira</taxon>
        <taxon>Pelomedusidae</taxon>
        <taxon>Pelusios</taxon>
    </lineage>
</organism>
<keyword evidence="6 10" id="KW-0472">Membrane</keyword>
<evidence type="ECO:0000256" key="6">
    <source>
        <dbReference type="ARBA" id="ARBA00023136"/>
    </source>
</evidence>
<evidence type="ECO:0000256" key="8">
    <source>
        <dbReference type="ARBA" id="ARBA00023180"/>
    </source>
</evidence>
<dbReference type="InterPro" id="IPR058899">
    <property type="entry name" value="TGFBR3/Endoglin-like_N"/>
</dbReference>
<evidence type="ECO:0000256" key="11">
    <source>
        <dbReference type="SAM" id="SignalP"/>
    </source>
</evidence>
<evidence type="ECO:0000256" key="10">
    <source>
        <dbReference type="SAM" id="Phobius"/>
    </source>
</evidence>
<keyword evidence="7" id="KW-1015">Disulfide bond</keyword>
<feature type="chain" id="PRO_5034133939" evidence="11">
    <location>
        <begin position="20"/>
        <end position="657"/>
    </location>
</feature>
<accession>A0A8C8RPL6</accession>
<reference evidence="13" key="1">
    <citation type="submission" date="2025-08" db="UniProtKB">
        <authorList>
            <consortium name="Ensembl"/>
        </authorList>
    </citation>
    <scope>IDENTIFICATION</scope>
</reference>
<feature type="region of interest" description="Disordered" evidence="9">
    <location>
        <begin position="634"/>
        <end position="657"/>
    </location>
</feature>
<keyword evidence="8" id="KW-0325">Glycoprotein</keyword>
<keyword evidence="5 10" id="KW-1133">Transmembrane helix</keyword>
<sequence>MEAGLFLAALLLSCTQLRTSPVGPDTCTLQMITEDVKVSYTTEKAARGCVSRSTMGRAQEVHVLHVKVEKEIWHLQLNVSSAGGTAPPERKVLFVVICDKFCTVTVHSVALQLIFVLKNVIVHNVAYNQTRNLDVKAEEMSGETLLQQVKERYGGITSFAELENPSWIHFRVGEDVTRPEECIVQAGFNTWPYLQTQGFIEEAKRCTSPSAKGMKEAHILRVQQGPEEASAQLMEVKVDVICPGGKPLQDLDVLLILQGPPSMTWNIDTKQNSMKFLTSGTYLISKFPSTQIDGDVHVDNEQDLISLARKKDFVDITSYAAIPSASHLTLQLHKCEPKMTTPPPTSAQSLSDSIQMFFNLAQPWRCTDDSIELVILKKVFRDSNSIITEITLLDPSCRAEQNTTHFVLKRYLGDCRTMLEGSSRAKNELIVTLASYREKVTVPFVCNLSPGPHLQLYRTQDFKWPSTTVLEVNKPAYVQVSFRAPSAETHLELEECWLQAASEEPRQDLSLPDTLLQPAVSVRKPTPDTLSRELHQFSFVYSPAGGRPVPRRVTLVCRVASRFDGTVEEIALEVTLQGAEPSSPNQGLGIEAVVGITVAAFLIGALLTAAFWYLYSHTRPTAAMQPVASAVPASESSSTNHSIGSTQSTPCSTSSMA</sequence>
<evidence type="ECO:0000256" key="3">
    <source>
        <dbReference type="ARBA" id="ARBA00022692"/>
    </source>
</evidence>
<evidence type="ECO:0000313" key="13">
    <source>
        <dbReference type="Ensembl" id="ENSPCEP00000008264.1"/>
    </source>
</evidence>
<name>A0A8C8RPL6_9SAUR</name>
<feature type="transmembrane region" description="Helical" evidence="10">
    <location>
        <begin position="592"/>
        <end position="615"/>
    </location>
</feature>
<dbReference type="Gene3D" id="2.60.40.3210">
    <property type="entry name" value="Zona pellucida, ZP-N domain"/>
    <property type="match status" value="1"/>
</dbReference>
<evidence type="ECO:0000256" key="4">
    <source>
        <dbReference type="ARBA" id="ARBA00022729"/>
    </source>
</evidence>
<reference evidence="13" key="2">
    <citation type="submission" date="2025-09" db="UniProtKB">
        <authorList>
            <consortium name="Ensembl"/>
        </authorList>
    </citation>
    <scope>IDENTIFICATION</scope>
</reference>
<dbReference type="PANTHER" id="PTHR14002">
    <property type="entry name" value="ENDOGLIN/TGF-BETA RECEPTOR TYPE III"/>
    <property type="match status" value="1"/>
</dbReference>
<dbReference type="GO" id="GO:0001570">
    <property type="term" value="P:vasculogenesis"/>
    <property type="evidence" value="ECO:0007669"/>
    <property type="project" value="TreeGrafter"/>
</dbReference>
<dbReference type="Ensembl" id="ENSPCET00000008554.1">
    <property type="protein sequence ID" value="ENSPCEP00000008264.1"/>
    <property type="gene ID" value="ENSPCEG00000006660.1"/>
</dbReference>
<evidence type="ECO:0000256" key="1">
    <source>
        <dbReference type="ARBA" id="ARBA00004251"/>
    </source>
</evidence>
<keyword evidence="2" id="KW-1003">Cell membrane</keyword>